<accession>A0ABX3WY25</accession>
<dbReference type="Proteomes" id="UP000193884">
    <property type="component" value="Unassembled WGS sequence"/>
</dbReference>
<sequence>MSDLHLEVSRWDLPPKEQHPDSDVLIVAGDVTTKAERGVEWLRDRVRDRPIVYCMGNHELYNQDADKSLQKARLAARGSNVTVLNDDYMSFGGYEIIGATMWTDFGLFGPEFIRRCMDCARDRMNDYRKIRVNDYARRFTPEDALVRHMRTIKFLNHRVHDAPNSRRIVVTHHSPEPIDVGEDLIAAAYCSAVDPALIAALKCELWVSGHVHMSRDHVAGGTRFAGNPKGYGPFNGEKIAAWENPEFDPYKVVSVGP</sequence>
<dbReference type="Pfam" id="PF00149">
    <property type="entry name" value="Metallophos"/>
    <property type="match status" value="1"/>
</dbReference>
<dbReference type="EMBL" id="NAFK01000172">
    <property type="protein sequence ID" value="OSJ24267.1"/>
    <property type="molecule type" value="Genomic_DNA"/>
</dbReference>
<organism evidence="2 3">
    <name type="scientific">Bradyrhizobium canariense</name>
    <dbReference type="NCBI Taxonomy" id="255045"/>
    <lineage>
        <taxon>Bacteria</taxon>
        <taxon>Pseudomonadati</taxon>
        <taxon>Pseudomonadota</taxon>
        <taxon>Alphaproteobacteria</taxon>
        <taxon>Hyphomicrobiales</taxon>
        <taxon>Nitrobacteraceae</taxon>
        <taxon>Bradyrhizobium</taxon>
    </lineage>
</organism>
<evidence type="ECO:0000313" key="3">
    <source>
        <dbReference type="Proteomes" id="UP000193884"/>
    </source>
</evidence>
<keyword evidence="3" id="KW-1185">Reference proteome</keyword>
<protein>
    <recommendedName>
        <fullName evidence="1">Calcineurin-like phosphoesterase domain-containing protein</fullName>
    </recommendedName>
</protein>
<comment type="caution">
    <text evidence="2">The sequence shown here is derived from an EMBL/GenBank/DDBJ whole genome shotgun (WGS) entry which is preliminary data.</text>
</comment>
<evidence type="ECO:0000259" key="1">
    <source>
        <dbReference type="Pfam" id="PF00149"/>
    </source>
</evidence>
<dbReference type="RefSeq" id="WP_085386393.1">
    <property type="nucleotide sequence ID" value="NZ_NAFJ01000158.1"/>
</dbReference>
<gene>
    <name evidence="2" type="ORF">BST63_27400</name>
</gene>
<feature type="domain" description="Calcineurin-like phosphoesterase" evidence="1">
    <location>
        <begin position="19"/>
        <end position="213"/>
    </location>
</feature>
<dbReference type="SUPFAM" id="SSF56300">
    <property type="entry name" value="Metallo-dependent phosphatases"/>
    <property type="match status" value="1"/>
</dbReference>
<dbReference type="PANTHER" id="PTHR37844">
    <property type="entry name" value="SER/THR PROTEIN PHOSPHATASE SUPERFAMILY (AFU_ORTHOLOGUE AFUA_1G14840)"/>
    <property type="match status" value="1"/>
</dbReference>
<reference evidence="2 3" key="1">
    <citation type="submission" date="2017-03" db="EMBL/GenBank/DDBJ databases">
        <title>Whole genome sequences of fourteen strains of Bradyrhizobium canariense and one strain of Bradyrhizobium japonicum isolated from Lupinus (Papilionoideae: Genisteae) species in Algeria.</title>
        <authorList>
            <person name="Crovadore J."/>
            <person name="Chekireb D."/>
            <person name="Brachmann A."/>
            <person name="Chablais R."/>
            <person name="Cochard B."/>
            <person name="Lefort F."/>
        </authorList>
    </citation>
    <scope>NUCLEOTIDE SEQUENCE [LARGE SCALE GENOMIC DNA]</scope>
    <source>
        <strain evidence="2 3">UBMAN05</strain>
    </source>
</reference>
<dbReference type="InterPro" id="IPR029052">
    <property type="entry name" value="Metallo-depent_PP-like"/>
</dbReference>
<dbReference type="Gene3D" id="3.60.21.10">
    <property type="match status" value="1"/>
</dbReference>
<dbReference type="InterPro" id="IPR004843">
    <property type="entry name" value="Calcineurin-like_PHP"/>
</dbReference>
<evidence type="ECO:0000313" key="2">
    <source>
        <dbReference type="EMBL" id="OSJ24267.1"/>
    </source>
</evidence>
<dbReference type="PANTHER" id="PTHR37844:SF2">
    <property type="entry name" value="SER_THR PROTEIN PHOSPHATASE SUPERFAMILY (AFU_ORTHOLOGUE AFUA_1G14840)"/>
    <property type="match status" value="1"/>
</dbReference>
<proteinExistence type="predicted"/>
<name>A0ABX3WY25_9BRAD</name>